<keyword evidence="1" id="KW-0472">Membrane</keyword>
<feature type="transmembrane region" description="Helical" evidence="1">
    <location>
        <begin position="491"/>
        <end position="512"/>
    </location>
</feature>
<name>A0ABD3N9B3_9STRA</name>
<feature type="transmembrane region" description="Helical" evidence="1">
    <location>
        <begin position="133"/>
        <end position="159"/>
    </location>
</feature>
<dbReference type="AlphaFoldDB" id="A0ABD3N9B3"/>
<feature type="transmembrane region" description="Helical" evidence="1">
    <location>
        <begin position="290"/>
        <end position="314"/>
    </location>
</feature>
<keyword evidence="3" id="KW-1185">Reference proteome</keyword>
<dbReference type="Proteomes" id="UP001530315">
    <property type="component" value="Unassembled WGS sequence"/>
</dbReference>
<gene>
    <name evidence="2" type="ORF">ACHAW5_002291</name>
</gene>
<dbReference type="EMBL" id="JALLAZ020001660">
    <property type="protein sequence ID" value="KAL3769275.1"/>
    <property type="molecule type" value="Genomic_DNA"/>
</dbReference>
<protein>
    <submittedName>
        <fullName evidence="2">Uncharacterized protein</fullName>
    </submittedName>
</protein>
<sequence length="721" mass="82209">MLASADAVTLDAANELNDVARKRYCDPAIATISAWLVLVTSLEINDFRYFLKLAYGRKAKDKGNIENIGRRGKHYLIDNVFLSDNNYVASLVAIRLGLRDAIIDAVILYFLTYAVVVGLTWSDVDVESNFLLIIRGISYMVSASMLASIGWKIPLWLGFYRKSNFNFLKDTSSIAPQAVLDHVFEGSSLASFRYQVRLGVGKHTISFVILLLPFYVNLKVHIYFISLLVGLVFGCVYQYTVFMLRQRYKRHRGMVAMGASAVLLLISSAVFMAGIRFIDIVWNWNLRLAYWKIGVLSYFLWLTLCLIILGMYYYEQKLFILAEDDENQEEELVVEKKKGDDIQMSEEYDTTGKVEAETVLPGEDKRYSTGCSESEEPMNNRANRRDLYRKDSMESYIYETVYFDRITLTGRSLSRTRLERESTDDRDKTTKEIHDEIAAVDEPNRNIKWYHRLPFLPVWHVLRRQNATTWSCCRKNSDFYKQPCQYKVWHVFVNILRILIRLVALFLTVIVITSTAETRTALAKLPESFKISYEKQNEGAVCAFDEKFGNIREFASKDEAHLANYTIAHCGPCGACSTWNDLQVQYSTRHSLALLGRKCAQKTILGGAEAAFDCVETTIGFKGDCARCWVDSFLCSKTFCSFIFLQSTITNRIANFKVSPKHVTSAMCSEASCEAGNPGAFVRCSGANRRKMGIKSDIKRPLDEQCRIVDVDDWGSFFGLE</sequence>
<keyword evidence="1" id="KW-0812">Transmembrane</keyword>
<organism evidence="2 3">
    <name type="scientific">Stephanodiscus triporus</name>
    <dbReference type="NCBI Taxonomy" id="2934178"/>
    <lineage>
        <taxon>Eukaryota</taxon>
        <taxon>Sar</taxon>
        <taxon>Stramenopiles</taxon>
        <taxon>Ochrophyta</taxon>
        <taxon>Bacillariophyta</taxon>
        <taxon>Coscinodiscophyceae</taxon>
        <taxon>Thalassiosirophycidae</taxon>
        <taxon>Stephanodiscales</taxon>
        <taxon>Stephanodiscaceae</taxon>
        <taxon>Stephanodiscus</taxon>
    </lineage>
</organism>
<evidence type="ECO:0000313" key="2">
    <source>
        <dbReference type="EMBL" id="KAL3769275.1"/>
    </source>
</evidence>
<feature type="transmembrane region" description="Helical" evidence="1">
    <location>
        <begin position="222"/>
        <end position="242"/>
    </location>
</feature>
<proteinExistence type="predicted"/>
<feature type="transmembrane region" description="Helical" evidence="1">
    <location>
        <begin position="101"/>
        <end position="121"/>
    </location>
</feature>
<feature type="transmembrane region" description="Helical" evidence="1">
    <location>
        <begin position="198"/>
        <end position="216"/>
    </location>
</feature>
<accession>A0ABD3N9B3</accession>
<keyword evidence="1" id="KW-1133">Transmembrane helix</keyword>
<reference evidence="2 3" key="1">
    <citation type="submission" date="2024-10" db="EMBL/GenBank/DDBJ databases">
        <title>Updated reference genomes for cyclostephanoid diatoms.</title>
        <authorList>
            <person name="Roberts W.R."/>
            <person name="Alverson A.J."/>
        </authorList>
    </citation>
    <scope>NUCLEOTIDE SEQUENCE [LARGE SCALE GENOMIC DNA]</scope>
    <source>
        <strain evidence="2 3">AJA276-08</strain>
    </source>
</reference>
<comment type="caution">
    <text evidence="2">The sequence shown here is derived from an EMBL/GenBank/DDBJ whole genome shotgun (WGS) entry which is preliminary data.</text>
</comment>
<dbReference type="PANTHER" id="PTHR40535">
    <property type="entry name" value="CHROMOSOME UNDETERMINED SCAFFOLD_9, WHOLE GENOME SHOTGUN SEQUENCE"/>
    <property type="match status" value="1"/>
</dbReference>
<evidence type="ECO:0000256" key="1">
    <source>
        <dbReference type="SAM" id="Phobius"/>
    </source>
</evidence>
<dbReference type="PANTHER" id="PTHR40535:SF1">
    <property type="entry name" value="CHROMOSOME UNDETERMINED SCAFFOLD_9, WHOLE GENOME SHOTGUN SEQUENCE"/>
    <property type="match status" value="1"/>
</dbReference>
<evidence type="ECO:0000313" key="3">
    <source>
        <dbReference type="Proteomes" id="UP001530315"/>
    </source>
</evidence>
<feature type="transmembrane region" description="Helical" evidence="1">
    <location>
        <begin position="254"/>
        <end position="278"/>
    </location>
</feature>